<keyword evidence="8" id="KW-1185">Reference proteome</keyword>
<protein>
    <submittedName>
        <fullName evidence="7">6-hydroxy-D-nicotine oxidase</fullName>
    </submittedName>
</protein>
<dbReference type="STRING" id="240176.A8P628"/>
<comment type="caution">
    <text evidence="7">The sequence shown here is derived from an EMBL/GenBank/DDBJ whole genome shotgun (WGS) entry which is preliminary data.</text>
</comment>
<dbReference type="EMBL" id="AACS02000005">
    <property type="protein sequence ID" value="EAU82728.1"/>
    <property type="molecule type" value="Genomic_DNA"/>
</dbReference>
<dbReference type="GO" id="GO:0016491">
    <property type="term" value="F:oxidoreductase activity"/>
    <property type="evidence" value="ECO:0007669"/>
    <property type="project" value="UniProtKB-KW"/>
</dbReference>
<evidence type="ECO:0000256" key="4">
    <source>
        <dbReference type="ARBA" id="ARBA00022827"/>
    </source>
</evidence>
<comment type="similarity">
    <text evidence="2">Belongs to the oxygen-dependent FAD-linked oxidoreductase family.</text>
</comment>
<name>A8P628_COPC7</name>
<dbReference type="RefSeq" id="XP_001839068.1">
    <property type="nucleotide sequence ID" value="XM_001839016.1"/>
</dbReference>
<dbReference type="InterPro" id="IPR016169">
    <property type="entry name" value="FAD-bd_PCMH_sub2"/>
</dbReference>
<dbReference type="AlphaFoldDB" id="A8P628"/>
<keyword evidence="5" id="KW-0560">Oxidoreductase</keyword>
<evidence type="ECO:0000256" key="3">
    <source>
        <dbReference type="ARBA" id="ARBA00022630"/>
    </source>
</evidence>
<evidence type="ECO:0000256" key="5">
    <source>
        <dbReference type="ARBA" id="ARBA00023002"/>
    </source>
</evidence>
<dbReference type="PROSITE" id="PS51387">
    <property type="entry name" value="FAD_PCMH"/>
    <property type="match status" value="1"/>
</dbReference>
<dbReference type="Gene3D" id="3.30.465.10">
    <property type="match status" value="1"/>
</dbReference>
<dbReference type="InterPro" id="IPR036318">
    <property type="entry name" value="FAD-bd_PCMH-like_sf"/>
</dbReference>
<dbReference type="Pfam" id="PF08031">
    <property type="entry name" value="BBE"/>
    <property type="match status" value="1"/>
</dbReference>
<dbReference type="Proteomes" id="UP000001861">
    <property type="component" value="Unassembled WGS sequence"/>
</dbReference>
<dbReference type="InterPro" id="IPR012951">
    <property type="entry name" value="BBE"/>
</dbReference>
<dbReference type="eggNOG" id="KOG1231">
    <property type="taxonomic scope" value="Eukaryota"/>
</dbReference>
<dbReference type="OMA" id="GIVGLEW"/>
<comment type="cofactor">
    <cofactor evidence="1">
        <name>FAD</name>
        <dbReference type="ChEBI" id="CHEBI:57692"/>
    </cofactor>
</comment>
<dbReference type="PANTHER" id="PTHR42973:SF39">
    <property type="entry name" value="FAD-BINDING PCMH-TYPE DOMAIN-CONTAINING PROTEIN"/>
    <property type="match status" value="1"/>
</dbReference>
<dbReference type="InterPro" id="IPR050416">
    <property type="entry name" value="FAD-linked_Oxidoreductase"/>
</dbReference>
<dbReference type="KEGG" id="cci:CC1G_10633"/>
<dbReference type="InterPro" id="IPR016166">
    <property type="entry name" value="FAD-bd_PCMH"/>
</dbReference>
<dbReference type="GO" id="GO:0071949">
    <property type="term" value="F:FAD binding"/>
    <property type="evidence" value="ECO:0007669"/>
    <property type="project" value="InterPro"/>
</dbReference>
<evidence type="ECO:0000256" key="1">
    <source>
        <dbReference type="ARBA" id="ARBA00001974"/>
    </source>
</evidence>
<dbReference type="Gene3D" id="3.30.43.10">
    <property type="entry name" value="Uridine Diphospho-n-acetylenolpyruvylglucosamine Reductase, domain 2"/>
    <property type="match status" value="1"/>
</dbReference>
<organism evidence="7 8">
    <name type="scientific">Coprinopsis cinerea (strain Okayama-7 / 130 / ATCC MYA-4618 / FGSC 9003)</name>
    <name type="common">Inky cap fungus</name>
    <name type="synonym">Hormographiella aspergillata</name>
    <dbReference type="NCBI Taxonomy" id="240176"/>
    <lineage>
        <taxon>Eukaryota</taxon>
        <taxon>Fungi</taxon>
        <taxon>Dikarya</taxon>
        <taxon>Basidiomycota</taxon>
        <taxon>Agaricomycotina</taxon>
        <taxon>Agaricomycetes</taxon>
        <taxon>Agaricomycetidae</taxon>
        <taxon>Agaricales</taxon>
        <taxon>Agaricineae</taxon>
        <taxon>Psathyrellaceae</taxon>
        <taxon>Coprinopsis</taxon>
    </lineage>
</organism>
<evidence type="ECO:0000313" key="8">
    <source>
        <dbReference type="Proteomes" id="UP000001861"/>
    </source>
</evidence>
<dbReference type="SUPFAM" id="SSF56176">
    <property type="entry name" value="FAD-binding/transporter-associated domain-like"/>
    <property type="match status" value="1"/>
</dbReference>
<feature type="domain" description="FAD-binding PCMH-type" evidence="6">
    <location>
        <begin position="33"/>
        <end position="205"/>
    </location>
</feature>
<dbReference type="OrthoDB" id="415825at2759"/>
<dbReference type="PANTHER" id="PTHR42973">
    <property type="entry name" value="BINDING OXIDOREDUCTASE, PUTATIVE (AFU_ORTHOLOGUE AFUA_1G17690)-RELATED"/>
    <property type="match status" value="1"/>
</dbReference>
<keyword evidence="4" id="KW-0274">FAD</keyword>
<dbReference type="InParanoid" id="A8P628"/>
<gene>
    <name evidence="7" type="ORF">CC1G_10633</name>
</gene>
<dbReference type="GeneID" id="6015668"/>
<dbReference type="InterPro" id="IPR016167">
    <property type="entry name" value="FAD-bd_PCMH_sub1"/>
</dbReference>
<evidence type="ECO:0000313" key="7">
    <source>
        <dbReference type="EMBL" id="EAU82728.1"/>
    </source>
</evidence>
<keyword evidence="3" id="KW-0285">Flavoprotein</keyword>
<sequence length="460" mass="51056">MTSFETFVQLIKGDIITPSHSEYSASIARWAKNAERKARLVIYVKDAEDIATCIAYAREHKLLFAIRGGGHSPSGCSSAEDGMVVDLSRYLAGVRVDPERRLAYVGGGAIWKTVDEAAIEYGLATVGGTDNTTGVGGLTLGGGYGYLSGRHGLTIDNLEQVTLVLADGSVSVGNEVENPDLFWAIRGGGSNFGVATELVLRLHPQRRTVFAGLATFPGHRLGQLIGTTKRWLKTIHEDEVVFQMWRTDKTGPIVDKAKEIPYEELNAIIPSMVPHGKGRYLRAIGHKEPDLASTAHLFAKILQVTKSSEIHIMPLHEYRSTAKINSVPMDCMAFRRTRTNSILFITTWDQLIEDQAELTNKARQLITEVVDECYIPKKLETRSPGEVDPVGYSNAGESKRAVPYRLNAEEYFPRSEMVHENGNIERARAVFGSNLPRLQELKKRYDPEAFFNRWCPIPLP</sequence>
<dbReference type="InterPro" id="IPR006094">
    <property type="entry name" value="Oxid_FAD_bind_N"/>
</dbReference>
<evidence type="ECO:0000259" key="6">
    <source>
        <dbReference type="PROSITE" id="PS51387"/>
    </source>
</evidence>
<evidence type="ECO:0000256" key="2">
    <source>
        <dbReference type="ARBA" id="ARBA00005466"/>
    </source>
</evidence>
<proteinExistence type="inferred from homology"/>
<dbReference type="VEuPathDB" id="FungiDB:CC1G_10633"/>
<accession>A8P628</accession>
<reference evidence="7 8" key="1">
    <citation type="journal article" date="2010" name="Proc. Natl. Acad. Sci. U.S.A.">
        <title>Insights into evolution of multicellular fungi from the assembled chromosomes of the mushroom Coprinopsis cinerea (Coprinus cinereus).</title>
        <authorList>
            <person name="Stajich J.E."/>
            <person name="Wilke S.K."/>
            <person name="Ahren D."/>
            <person name="Au C.H."/>
            <person name="Birren B.W."/>
            <person name="Borodovsky M."/>
            <person name="Burns C."/>
            <person name="Canback B."/>
            <person name="Casselton L.A."/>
            <person name="Cheng C.K."/>
            <person name="Deng J."/>
            <person name="Dietrich F.S."/>
            <person name="Fargo D.C."/>
            <person name="Farman M.L."/>
            <person name="Gathman A.C."/>
            <person name="Goldberg J."/>
            <person name="Guigo R."/>
            <person name="Hoegger P.J."/>
            <person name="Hooker J.B."/>
            <person name="Huggins A."/>
            <person name="James T.Y."/>
            <person name="Kamada T."/>
            <person name="Kilaru S."/>
            <person name="Kodira C."/>
            <person name="Kues U."/>
            <person name="Kupfer D."/>
            <person name="Kwan H.S."/>
            <person name="Lomsadze A."/>
            <person name="Li W."/>
            <person name="Lilly W.W."/>
            <person name="Ma L.J."/>
            <person name="Mackey A.J."/>
            <person name="Manning G."/>
            <person name="Martin F."/>
            <person name="Muraguchi H."/>
            <person name="Natvig D.O."/>
            <person name="Palmerini H."/>
            <person name="Ramesh M.A."/>
            <person name="Rehmeyer C.J."/>
            <person name="Roe B.A."/>
            <person name="Shenoy N."/>
            <person name="Stanke M."/>
            <person name="Ter-Hovhannisyan V."/>
            <person name="Tunlid A."/>
            <person name="Velagapudi R."/>
            <person name="Vision T.J."/>
            <person name="Zeng Q."/>
            <person name="Zolan M.E."/>
            <person name="Pukkila P.J."/>
        </authorList>
    </citation>
    <scope>NUCLEOTIDE SEQUENCE [LARGE SCALE GENOMIC DNA]</scope>
    <source>
        <strain evidence="8">Okayama-7 / 130 / ATCC MYA-4618 / FGSC 9003</strain>
    </source>
</reference>
<dbReference type="Pfam" id="PF01565">
    <property type="entry name" value="FAD_binding_4"/>
    <property type="match status" value="1"/>
</dbReference>